<dbReference type="InterPro" id="IPR050250">
    <property type="entry name" value="Macrolide_Exporter_MacB"/>
</dbReference>
<keyword evidence="11" id="KW-1185">Reference proteome</keyword>
<dbReference type="InterPro" id="IPR003838">
    <property type="entry name" value="ABC3_permease_C"/>
</dbReference>
<reference evidence="11" key="1">
    <citation type="journal article" date="2019" name="Int. J. Syst. Evol. Microbiol.">
        <title>The Global Catalogue of Microorganisms (GCM) 10K type strain sequencing project: providing services to taxonomists for standard genome sequencing and annotation.</title>
        <authorList>
            <consortium name="The Broad Institute Genomics Platform"/>
            <consortium name="The Broad Institute Genome Sequencing Center for Infectious Disease"/>
            <person name="Wu L."/>
            <person name="Ma J."/>
        </authorList>
    </citation>
    <scope>NUCLEOTIDE SEQUENCE [LARGE SCALE GENOMIC DNA]</scope>
    <source>
        <strain evidence="11">JCM 30346</strain>
    </source>
</reference>
<protein>
    <submittedName>
        <fullName evidence="10">ABC transporter permease</fullName>
    </submittedName>
</protein>
<dbReference type="PANTHER" id="PTHR30572:SF4">
    <property type="entry name" value="ABC TRANSPORTER PERMEASE YTRF"/>
    <property type="match status" value="1"/>
</dbReference>
<comment type="caution">
    <text evidence="10">The sequence shown here is derived from an EMBL/GenBank/DDBJ whole genome shotgun (WGS) entry which is preliminary data.</text>
</comment>
<evidence type="ECO:0000256" key="5">
    <source>
        <dbReference type="ARBA" id="ARBA00023136"/>
    </source>
</evidence>
<feature type="domain" description="MacB-like periplasmic core" evidence="9">
    <location>
        <begin position="26"/>
        <end position="233"/>
    </location>
</feature>
<gene>
    <name evidence="10" type="ORF">ACFP1K_22840</name>
</gene>
<feature type="transmembrane region" description="Helical" evidence="7">
    <location>
        <begin position="315"/>
        <end position="339"/>
    </location>
</feature>
<evidence type="ECO:0000313" key="10">
    <source>
        <dbReference type="EMBL" id="MFC6084018.1"/>
    </source>
</evidence>
<evidence type="ECO:0000259" key="9">
    <source>
        <dbReference type="Pfam" id="PF12704"/>
    </source>
</evidence>
<dbReference type="Pfam" id="PF02687">
    <property type="entry name" value="FtsX"/>
    <property type="match status" value="1"/>
</dbReference>
<keyword evidence="3 7" id="KW-0812">Transmembrane</keyword>
<keyword evidence="2" id="KW-1003">Cell membrane</keyword>
<evidence type="ECO:0000256" key="1">
    <source>
        <dbReference type="ARBA" id="ARBA00004651"/>
    </source>
</evidence>
<evidence type="ECO:0000256" key="7">
    <source>
        <dbReference type="SAM" id="Phobius"/>
    </source>
</evidence>
<feature type="transmembrane region" description="Helical" evidence="7">
    <location>
        <begin position="27"/>
        <end position="47"/>
    </location>
</feature>
<keyword evidence="4 7" id="KW-1133">Transmembrane helix</keyword>
<organism evidence="10 11">
    <name type="scientific">Sphaerisporangium aureirubrum</name>
    <dbReference type="NCBI Taxonomy" id="1544736"/>
    <lineage>
        <taxon>Bacteria</taxon>
        <taxon>Bacillati</taxon>
        <taxon>Actinomycetota</taxon>
        <taxon>Actinomycetes</taxon>
        <taxon>Streptosporangiales</taxon>
        <taxon>Streptosporangiaceae</taxon>
        <taxon>Sphaerisporangium</taxon>
    </lineage>
</organism>
<dbReference type="Pfam" id="PF12704">
    <property type="entry name" value="MacB_PCD"/>
    <property type="match status" value="1"/>
</dbReference>
<dbReference type="InterPro" id="IPR025857">
    <property type="entry name" value="MacB_PCD"/>
</dbReference>
<sequence length="390" mass="39956">MRSRLLPRDVLRTGAAGLRARPGRMTLAAIGIAIGIAAMVCVVGVTASSTENLNRLLAVLGTNLLTVAPGPSVDGSPTHLPVEAPSMIAGIPAVTAVTATGTVTASVFRSDLIPSIENGSLAVLAAHPDLPDTLRATLARGVFLDAATARFPVTVLGSSAAVRLNVAAPGERVWLGGHWFTVAGILTPTALAPELDSAALIGWDVAERLLRFDGHPTTVYTRTHDDAVESVRAVLAGTADPETPDEVQVSRPSDALIAKRAAGDTLTGLLLSLGAVALLVGGVGVANTMIVSVLERRSEIGLRRSLGATRRHIRLQFLAESLALSAAGGLSGVLFGAALSSAYALNKGWPVMIPLWAAGTGLAAAMFIGTVAGGYPAWRAARVSPTEALH</sequence>
<comment type="subcellular location">
    <subcellularLocation>
        <location evidence="1">Cell membrane</location>
        <topology evidence="1">Multi-pass membrane protein</topology>
    </subcellularLocation>
</comment>
<evidence type="ECO:0000256" key="3">
    <source>
        <dbReference type="ARBA" id="ARBA00022692"/>
    </source>
</evidence>
<dbReference type="Proteomes" id="UP001596137">
    <property type="component" value="Unassembled WGS sequence"/>
</dbReference>
<accession>A0ABW1NMD2</accession>
<evidence type="ECO:0000313" key="11">
    <source>
        <dbReference type="Proteomes" id="UP001596137"/>
    </source>
</evidence>
<dbReference type="EMBL" id="JBHSRF010000036">
    <property type="protein sequence ID" value="MFC6084018.1"/>
    <property type="molecule type" value="Genomic_DNA"/>
</dbReference>
<comment type="similarity">
    <text evidence="6">Belongs to the ABC-4 integral membrane protein family.</text>
</comment>
<feature type="domain" description="ABC3 transporter permease C-terminal" evidence="8">
    <location>
        <begin position="273"/>
        <end position="385"/>
    </location>
</feature>
<evidence type="ECO:0000256" key="4">
    <source>
        <dbReference type="ARBA" id="ARBA00022989"/>
    </source>
</evidence>
<feature type="transmembrane region" description="Helical" evidence="7">
    <location>
        <begin position="351"/>
        <end position="375"/>
    </location>
</feature>
<evidence type="ECO:0000256" key="2">
    <source>
        <dbReference type="ARBA" id="ARBA00022475"/>
    </source>
</evidence>
<keyword evidence="5 7" id="KW-0472">Membrane</keyword>
<name>A0ABW1NMD2_9ACTN</name>
<feature type="transmembrane region" description="Helical" evidence="7">
    <location>
        <begin position="269"/>
        <end position="294"/>
    </location>
</feature>
<dbReference type="PANTHER" id="PTHR30572">
    <property type="entry name" value="MEMBRANE COMPONENT OF TRANSPORTER-RELATED"/>
    <property type="match status" value="1"/>
</dbReference>
<dbReference type="RefSeq" id="WP_380756626.1">
    <property type="nucleotide sequence ID" value="NZ_JBHSRF010000036.1"/>
</dbReference>
<evidence type="ECO:0000259" key="8">
    <source>
        <dbReference type="Pfam" id="PF02687"/>
    </source>
</evidence>
<evidence type="ECO:0000256" key="6">
    <source>
        <dbReference type="ARBA" id="ARBA00038076"/>
    </source>
</evidence>
<proteinExistence type="inferred from homology"/>